<evidence type="ECO:0000313" key="2">
    <source>
        <dbReference type="EMBL" id="GED96954.1"/>
    </source>
</evidence>
<evidence type="ECO:0000256" key="1">
    <source>
        <dbReference type="SAM" id="Coils"/>
    </source>
</evidence>
<keyword evidence="3" id="KW-1185">Reference proteome</keyword>
<name>A0A7I9UUS9_9ACTN</name>
<protein>
    <recommendedName>
        <fullName evidence="4">MerR family transcriptional regulator</fullName>
    </recommendedName>
</protein>
<gene>
    <name evidence="2" type="ORF">nbrc107697_09930</name>
</gene>
<sequence length="63" mass="7598">MRLLENHREEVESRIRELVDDLDAVDRKIAHYRRLIDEGLDCTERAITDPDELAQQRRTDDHR</sequence>
<keyword evidence="1" id="KW-0175">Coiled coil</keyword>
<dbReference type="Proteomes" id="UP000444980">
    <property type="component" value="Unassembled WGS sequence"/>
</dbReference>
<evidence type="ECO:0000313" key="3">
    <source>
        <dbReference type="Proteomes" id="UP000444980"/>
    </source>
</evidence>
<evidence type="ECO:0008006" key="4">
    <source>
        <dbReference type="Google" id="ProtNLM"/>
    </source>
</evidence>
<accession>A0A7I9UUS9</accession>
<organism evidence="2 3">
    <name type="scientific">Gordonia crocea</name>
    <dbReference type="NCBI Taxonomy" id="589162"/>
    <lineage>
        <taxon>Bacteria</taxon>
        <taxon>Bacillati</taxon>
        <taxon>Actinomycetota</taxon>
        <taxon>Actinomycetes</taxon>
        <taxon>Mycobacteriales</taxon>
        <taxon>Gordoniaceae</taxon>
        <taxon>Gordonia</taxon>
    </lineage>
</organism>
<feature type="coiled-coil region" evidence="1">
    <location>
        <begin position="1"/>
        <end position="28"/>
    </location>
</feature>
<dbReference type="AlphaFoldDB" id="A0A7I9UUS9"/>
<comment type="caution">
    <text evidence="2">The sequence shown here is derived from an EMBL/GenBank/DDBJ whole genome shotgun (WGS) entry which is preliminary data.</text>
</comment>
<proteinExistence type="predicted"/>
<dbReference type="EMBL" id="BJOU01000001">
    <property type="protein sequence ID" value="GED96954.1"/>
    <property type="molecule type" value="Genomic_DNA"/>
</dbReference>
<reference evidence="3" key="1">
    <citation type="submission" date="2019-06" db="EMBL/GenBank/DDBJ databases">
        <title>Gordonia isolated from sludge of a wastewater treatment plant.</title>
        <authorList>
            <person name="Tamura T."/>
            <person name="Aoyama K."/>
            <person name="Kang Y."/>
            <person name="Saito S."/>
            <person name="Akiyama N."/>
            <person name="Yazawa K."/>
            <person name="Gonoi T."/>
            <person name="Mikami Y."/>
        </authorList>
    </citation>
    <scope>NUCLEOTIDE SEQUENCE [LARGE SCALE GENOMIC DNA]</scope>
    <source>
        <strain evidence="3">NBRC 107697</strain>
    </source>
</reference>